<dbReference type="Gene3D" id="1.10.10.10">
    <property type="entry name" value="Winged helix-like DNA-binding domain superfamily/Winged helix DNA-binding domain"/>
    <property type="match status" value="1"/>
</dbReference>
<dbReference type="FunFam" id="1.10.1740.10:FF:000009">
    <property type="entry name" value="RNA polymerase sigma factor"/>
    <property type="match status" value="1"/>
</dbReference>
<reference evidence="7 8" key="1">
    <citation type="submission" date="2018-06" db="EMBL/GenBank/DDBJ databases">
        <title>Pseudomonas diversity within urban Lake Michigan freshwaters.</title>
        <authorList>
            <person name="Batrich M."/>
            <person name="Hatzopoulos T."/>
            <person name="Putonti C."/>
        </authorList>
    </citation>
    <scope>NUCLEOTIDE SEQUENCE [LARGE SCALE GENOMIC DNA]</scope>
    <source>
        <strain evidence="7 8">LBp-160603</strain>
    </source>
</reference>
<dbReference type="Proteomes" id="UP000247620">
    <property type="component" value="Unassembled WGS sequence"/>
</dbReference>
<dbReference type="GO" id="GO:0003677">
    <property type="term" value="F:DNA binding"/>
    <property type="evidence" value="ECO:0007669"/>
    <property type="project" value="InterPro"/>
</dbReference>
<comment type="similarity">
    <text evidence="1">Belongs to the sigma-70 factor family. ECF subfamily.</text>
</comment>
<dbReference type="SUPFAM" id="SSF88659">
    <property type="entry name" value="Sigma3 and sigma4 domains of RNA polymerase sigma factors"/>
    <property type="match status" value="1"/>
</dbReference>
<dbReference type="NCBIfam" id="NF009180">
    <property type="entry name" value="PRK12528.1"/>
    <property type="match status" value="1"/>
</dbReference>
<dbReference type="Pfam" id="PF08281">
    <property type="entry name" value="Sigma70_r4_2"/>
    <property type="match status" value="1"/>
</dbReference>
<evidence type="ECO:0000313" key="7">
    <source>
        <dbReference type="EMBL" id="PYB76764.1"/>
    </source>
</evidence>
<proteinExistence type="inferred from homology"/>
<name>A0A2V4HQV5_9PSED</name>
<dbReference type="InterPro" id="IPR036388">
    <property type="entry name" value="WH-like_DNA-bd_sf"/>
</dbReference>
<evidence type="ECO:0000256" key="3">
    <source>
        <dbReference type="ARBA" id="ARBA00023082"/>
    </source>
</evidence>
<dbReference type="AlphaFoldDB" id="A0A2V4HQV5"/>
<dbReference type="SUPFAM" id="SSF88946">
    <property type="entry name" value="Sigma2 domain of RNA polymerase sigma factors"/>
    <property type="match status" value="1"/>
</dbReference>
<organism evidence="7 8">
    <name type="scientific">Pseudomonas soli</name>
    <dbReference type="NCBI Taxonomy" id="1306993"/>
    <lineage>
        <taxon>Bacteria</taxon>
        <taxon>Pseudomonadati</taxon>
        <taxon>Pseudomonadota</taxon>
        <taxon>Gammaproteobacteria</taxon>
        <taxon>Pseudomonadales</taxon>
        <taxon>Pseudomonadaceae</taxon>
        <taxon>Pseudomonas</taxon>
    </lineage>
</organism>
<feature type="domain" description="RNA polymerase sigma factor 70 region 4 type 2" evidence="6">
    <location>
        <begin position="111"/>
        <end position="160"/>
    </location>
</feature>
<evidence type="ECO:0000256" key="4">
    <source>
        <dbReference type="ARBA" id="ARBA00023163"/>
    </source>
</evidence>
<evidence type="ECO:0000256" key="1">
    <source>
        <dbReference type="ARBA" id="ARBA00010641"/>
    </source>
</evidence>
<evidence type="ECO:0000256" key="2">
    <source>
        <dbReference type="ARBA" id="ARBA00023015"/>
    </source>
</evidence>
<dbReference type="InterPro" id="IPR013324">
    <property type="entry name" value="RNA_pol_sigma_r3/r4-like"/>
</dbReference>
<dbReference type="PANTHER" id="PTHR43133">
    <property type="entry name" value="RNA POLYMERASE ECF-TYPE SIGMA FACTO"/>
    <property type="match status" value="1"/>
</dbReference>
<keyword evidence="2" id="KW-0805">Transcription regulation</keyword>
<dbReference type="InterPro" id="IPR013249">
    <property type="entry name" value="RNA_pol_sigma70_r4_t2"/>
</dbReference>
<dbReference type="InterPro" id="IPR039425">
    <property type="entry name" value="RNA_pol_sigma-70-like"/>
</dbReference>
<dbReference type="PANTHER" id="PTHR43133:SF63">
    <property type="entry name" value="RNA POLYMERASE SIGMA FACTOR FECI-RELATED"/>
    <property type="match status" value="1"/>
</dbReference>
<evidence type="ECO:0000313" key="8">
    <source>
        <dbReference type="Proteomes" id="UP000247620"/>
    </source>
</evidence>
<dbReference type="InterPro" id="IPR013325">
    <property type="entry name" value="RNA_pol_sigma_r2"/>
</dbReference>
<protein>
    <submittedName>
        <fullName evidence="7">HTH domain-containing protein</fullName>
    </submittedName>
</protein>
<accession>A0A2V4HQV5</accession>
<keyword evidence="4" id="KW-0804">Transcription</keyword>
<comment type="caution">
    <text evidence="7">The sequence shown here is derived from an EMBL/GenBank/DDBJ whole genome shotgun (WGS) entry which is preliminary data.</text>
</comment>
<dbReference type="GO" id="GO:0006352">
    <property type="term" value="P:DNA-templated transcription initiation"/>
    <property type="evidence" value="ECO:0007669"/>
    <property type="project" value="InterPro"/>
</dbReference>
<gene>
    <name evidence="7" type="ORF">DMX07_20595</name>
</gene>
<dbReference type="GO" id="GO:0016987">
    <property type="term" value="F:sigma factor activity"/>
    <property type="evidence" value="ECO:0007669"/>
    <property type="project" value="UniProtKB-KW"/>
</dbReference>
<dbReference type="InterPro" id="IPR014284">
    <property type="entry name" value="RNA_pol_sigma-70_dom"/>
</dbReference>
<dbReference type="Pfam" id="PF04542">
    <property type="entry name" value="Sigma70_r2"/>
    <property type="match status" value="1"/>
</dbReference>
<feature type="domain" description="RNA polymerase sigma-70 region 2" evidence="5">
    <location>
        <begin position="15"/>
        <end position="80"/>
    </location>
</feature>
<sequence>MQIEDTLKPAEVDLLYQAHHRWLRGWLGARVGCRENAADLAQDTFVRLLKARQASPLKEPRAYLSSIARGLMIDQFRRRALEKAYLESLANLPEQEAPSEEQRLLILDTLERLDLALQRLKPRARQAFLLAQLDGLSLAQIAQRLDVSRATVERDLAKALGVCYRMRYADA</sequence>
<evidence type="ECO:0000259" key="6">
    <source>
        <dbReference type="Pfam" id="PF08281"/>
    </source>
</evidence>
<dbReference type="Gene3D" id="1.10.1740.10">
    <property type="match status" value="1"/>
</dbReference>
<keyword evidence="3" id="KW-0731">Sigma factor</keyword>
<dbReference type="NCBIfam" id="TIGR02937">
    <property type="entry name" value="sigma70-ECF"/>
    <property type="match status" value="1"/>
</dbReference>
<dbReference type="RefSeq" id="WP_046857166.1">
    <property type="nucleotide sequence ID" value="NZ_CP151184.1"/>
</dbReference>
<dbReference type="InterPro" id="IPR007627">
    <property type="entry name" value="RNA_pol_sigma70_r2"/>
</dbReference>
<dbReference type="EMBL" id="QJRO01000017">
    <property type="protein sequence ID" value="PYB76764.1"/>
    <property type="molecule type" value="Genomic_DNA"/>
</dbReference>
<evidence type="ECO:0000259" key="5">
    <source>
        <dbReference type="Pfam" id="PF04542"/>
    </source>
</evidence>